<organism evidence="3 4">
    <name type="scientific">Actinidia rufa</name>
    <dbReference type="NCBI Taxonomy" id="165716"/>
    <lineage>
        <taxon>Eukaryota</taxon>
        <taxon>Viridiplantae</taxon>
        <taxon>Streptophyta</taxon>
        <taxon>Embryophyta</taxon>
        <taxon>Tracheophyta</taxon>
        <taxon>Spermatophyta</taxon>
        <taxon>Magnoliopsida</taxon>
        <taxon>eudicotyledons</taxon>
        <taxon>Gunneridae</taxon>
        <taxon>Pentapetalae</taxon>
        <taxon>asterids</taxon>
        <taxon>Ericales</taxon>
        <taxon>Actinidiaceae</taxon>
        <taxon>Actinidia</taxon>
    </lineage>
</organism>
<dbReference type="InterPro" id="IPR026506">
    <property type="entry name" value="GDPGP"/>
</dbReference>
<dbReference type="GO" id="GO:0016787">
    <property type="term" value="F:hydrolase activity"/>
    <property type="evidence" value="ECO:0007669"/>
    <property type="project" value="UniProtKB-KW"/>
</dbReference>
<feature type="compositionally biased region" description="Polar residues" evidence="1">
    <location>
        <begin position="126"/>
        <end position="138"/>
    </location>
</feature>
<dbReference type="GO" id="GO:0005737">
    <property type="term" value="C:cytoplasm"/>
    <property type="evidence" value="ECO:0007669"/>
    <property type="project" value="UniProtKB-SubCell"/>
</dbReference>
<sequence length="329" mass="37128">MLHMRDKRAGGAQQCARDTNRVVLNELYSDRRAAAKMSLFHSRLIGGDDLFSCAHKGGESHDNSQSDVLCGASRWGDASTSVWRCKHFCGKWYSPLMRSNVSQMLSCKSYGGAGSEGSNPLEESKPNGSPSLSRPSPTVVQAKLKLTDIHPWLRRQVLPEQINEQICRRPRRTLPEQIKRQATRKLQEEQLKKDQPTFLNAIADVEDASDNDSGDDMFGKRLLAVDDEETSVAFLDSLLLGEWEDHVQRGLFHYDVTACETKVIPGEYGFIAQLNEGRHLKKRPTEFRVDKVLQPFDGSKFNFTKVGQEEVLFQFFPNAQEGVHTRLVC</sequence>
<dbReference type="EMBL" id="BJWL01000021">
    <property type="protein sequence ID" value="GFZ09495.1"/>
    <property type="molecule type" value="Genomic_DNA"/>
</dbReference>
<evidence type="ECO:0000256" key="1">
    <source>
        <dbReference type="SAM" id="MobiDB-lite"/>
    </source>
</evidence>
<dbReference type="GO" id="GO:0000166">
    <property type="term" value="F:nucleotide binding"/>
    <property type="evidence" value="ECO:0007669"/>
    <property type="project" value="UniProtKB-KW"/>
</dbReference>
<dbReference type="Pfam" id="PF26217">
    <property type="entry name" value="GDPGP1_N"/>
    <property type="match status" value="1"/>
</dbReference>
<evidence type="ECO:0000313" key="3">
    <source>
        <dbReference type="EMBL" id="GFZ09495.1"/>
    </source>
</evidence>
<comment type="caution">
    <text evidence="3">The sequence shown here is derived from an EMBL/GenBank/DDBJ whole genome shotgun (WGS) entry which is preliminary data.</text>
</comment>
<evidence type="ECO:0000313" key="4">
    <source>
        <dbReference type="Proteomes" id="UP000585474"/>
    </source>
</evidence>
<gene>
    <name evidence="3" type="ORF">Acr_21g0000940</name>
</gene>
<feature type="domain" description="GDPGP1-like N-terminal" evidence="2">
    <location>
        <begin position="235"/>
        <end position="321"/>
    </location>
</feature>
<dbReference type="InterPro" id="IPR058866">
    <property type="entry name" value="GDPGP1_N"/>
</dbReference>
<reference evidence="3 4" key="1">
    <citation type="submission" date="2019-07" db="EMBL/GenBank/DDBJ databases">
        <title>De Novo Assembly of kiwifruit Actinidia rufa.</title>
        <authorList>
            <person name="Sugita-Konishi S."/>
            <person name="Sato K."/>
            <person name="Mori E."/>
            <person name="Abe Y."/>
            <person name="Kisaki G."/>
            <person name="Hamano K."/>
            <person name="Suezawa K."/>
            <person name="Otani M."/>
            <person name="Fukuda T."/>
            <person name="Manabe T."/>
            <person name="Gomi K."/>
            <person name="Tabuchi M."/>
            <person name="Akimitsu K."/>
            <person name="Kataoka I."/>
        </authorList>
    </citation>
    <scope>NUCLEOTIDE SEQUENCE [LARGE SCALE GENOMIC DNA]</scope>
    <source>
        <strain evidence="4">cv. Fuchu</strain>
    </source>
</reference>
<dbReference type="PANTHER" id="PTHR20884">
    <property type="entry name" value="GDP-D-GLUCOSE PHOSPHORYLASE 1"/>
    <property type="match status" value="1"/>
</dbReference>
<feature type="region of interest" description="Disordered" evidence="1">
    <location>
        <begin position="112"/>
        <end position="138"/>
    </location>
</feature>
<proteinExistence type="predicted"/>
<dbReference type="Proteomes" id="UP000585474">
    <property type="component" value="Unassembled WGS sequence"/>
</dbReference>
<dbReference type="GO" id="GO:0006006">
    <property type="term" value="P:glucose metabolic process"/>
    <property type="evidence" value="ECO:0007669"/>
    <property type="project" value="TreeGrafter"/>
</dbReference>
<keyword evidence="4" id="KW-1185">Reference proteome</keyword>
<dbReference type="GO" id="GO:0080048">
    <property type="term" value="F:GDP-D-glucose phosphorylase activity"/>
    <property type="evidence" value="ECO:0007669"/>
    <property type="project" value="InterPro"/>
</dbReference>
<evidence type="ECO:0000259" key="2">
    <source>
        <dbReference type="Pfam" id="PF26217"/>
    </source>
</evidence>
<dbReference type="GO" id="GO:0005085">
    <property type="term" value="F:guanyl-nucleotide exchange factor activity"/>
    <property type="evidence" value="ECO:0007669"/>
    <property type="project" value="UniProtKB-KW"/>
</dbReference>
<dbReference type="OrthoDB" id="1666885at2759"/>
<protein>
    <submittedName>
        <fullName evidence="3">GDP-L-galactose phosphorylase 1</fullName>
    </submittedName>
</protein>
<name>A0A7J0GFE5_9ERIC</name>
<accession>A0A7J0GFE5</accession>
<dbReference type="PANTHER" id="PTHR20884:SF21">
    <property type="entry name" value="GDP-L-GALACTOSE PHOSPHORYLASE 1"/>
    <property type="match status" value="1"/>
</dbReference>
<dbReference type="AlphaFoldDB" id="A0A7J0GFE5"/>